<accession>A0A6B4U909</accession>
<gene>
    <name evidence="2" type="ORF">FCV25_09315</name>
</gene>
<dbReference type="InterPro" id="IPR032557">
    <property type="entry name" value="DUF4935"/>
</dbReference>
<dbReference type="AlphaFoldDB" id="A0A6B4U909"/>
<proteinExistence type="predicted"/>
<dbReference type="Pfam" id="PF16289">
    <property type="entry name" value="PIN_12"/>
    <property type="match status" value="1"/>
</dbReference>
<evidence type="ECO:0000259" key="1">
    <source>
        <dbReference type="Pfam" id="PF16289"/>
    </source>
</evidence>
<feature type="domain" description="DUF4935" evidence="1">
    <location>
        <begin position="8"/>
        <end position="179"/>
    </location>
</feature>
<evidence type="ECO:0000313" key="3">
    <source>
        <dbReference type="Proteomes" id="UP000472521"/>
    </source>
</evidence>
<reference evidence="2 3" key="1">
    <citation type="submission" date="2019-04" db="EMBL/GenBank/DDBJ databases">
        <title>Genome sequencing of Clostridium botulinum Groups I-IV and Clostridium butyricum.</title>
        <authorList>
            <person name="Brunt J."/>
            <person name="Van Vliet A.H.M."/>
            <person name="Stringer S.C."/>
            <person name="Carter A.T."/>
            <person name="Peck M.W."/>
        </authorList>
    </citation>
    <scope>NUCLEOTIDE SEQUENCE [LARGE SCALE GENOMIC DNA]</scope>
    <source>
        <strain evidence="2 3">IFR 18/054</strain>
    </source>
</reference>
<name>A0A6B4U909_CLOBO</name>
<dbReference type="EMBL" id="SWND01000005">
    <property type="protein sequence ID" value="NFF01966.1"/>
    <property type="molecule type" value="Genomic_DNA"/>
</dbReference>
<dbReference type="Proteomes" id="UP000472521">
    <property type="component" value="Unassembled WGS sequence"/>
</dbReference>
<evidence type="ECO:0000313" key="2">
    <source>
        <dbReference type="EMBL" id="NFF01966.1"/>
    </source>
</evidence>
<protein>
    <recommendedName>
        <fullName evidence="1">DUF4935 domain-containing protein</fullName>
    </recommendedName>
</protein>
<comment type="caution">
    <text evidence="2">The sequence shown here is derived from an EMBL/GenBank/DDBJ whole genome shotgun (WGS) entry which is preliminary data.</text>
</comment>
<sequence>MLKYPLSVFLDTNIFIGCRYDLDEKGLLLKLKNLVNHNKVRLYISNIVLRETERHIKLDISNAINELKKARKKVSKQISPTIVKDTSLSTIFELPCQNTIEETALTKFREFLEVSKVICLDNKGIDIDGILEDYFNGNAPFENKEVKKYEFPDAFIISKLKKEFYESNPVWVISSDEGFRKALDNEEGLNCLSSINELLDMINKQDQMYDTIIQYIKDKDVYKEICNNIKERIEFDDIEVNGLDCDRKGYCEGYEYSDTLTTDVFVENFYLSSVDEISEDIIYLTILCKAKISVSCSYYDYDNSIWDSEEKEYMFLLEREIDEEHEPEFECSLSLKVNHEDDNVEFSLFDISYDLVLDQGSRTKRSFVEPKDPRLDAEAEMMDALEEYYNH</sequence>
<organism evidence="2 3">
    <name type="scientific">Clostridium botulinum</name>
    <dbReference type="NCBI Taxonomy" id="1491"/>
    <lineage>
        <taxon>Bacteria</taxon>
        <taxon>Bacillati</taxon>
        <taxon>Bacillota</taxon>
        <taxon>Clostridia</taxon>
        <taxon>Eubacteriales</taxon>
        <taxon>Clostridiaceae</taxon>
        <taxon>Clostridium</taxon>
    </lineage>
</organism>